<dbReference type="EMBL" id="JARAKH010000030">
    <property type="protein sequence ID" value="KAK8386603.1"/>
    <property type="molecule type" value="Genomic_DNA"/>
</dbReference>
<name>A0AAW0TH52_SCYPA</name>
<gene>
    <name evidence="1" type="ORF">O3P69_017828</name>
</gene>
<dbReference type="AlphaFoldDB" id="A0AAW0TH52"/>
<accession>A0AAW0TH52</accession>
<evidence type="ECO:0000313" key="2">
    <source>
        <dbReference type="Proteomes" id="UP001487740"/>
    </source>
</evidence>
<dbReference type="Proteomes" id="UP001487740">
    <property type="component" value="Unassembled WGS sequence"/>
</dbReference>
<keyword evidence="2" id="KW-1185">Reference proteome</keyword>
<reference evidence="1 2" key="1">
    <citation type="submission" date="2023-03" db="EMBL/GenBank/DDBJ databases">
        <title>High-quality genome of Scylla paramamosain provides insights in environmental adaptation.</title>
        <authorList>
            <person name="Zhang L."/>
        </authorList>
    </citation>
    <scope>NUCLEOTIDE SEQUENCE [LARGE SCALE GENOMIC DNA]</scope>
    <source>
        <strain evidence="1">LZ_2023a</strain>
        <tissue evidence="1">Muscle</tissue>
    </source>
</reference>
<organism evidence="1 2">
    <name type="scientific">Scylla paramamosain</name>
    <name type="common">Mud crab</name>
    <dbReference type="NCBI Taxonomy" id="85552"/>
    <lineage>
        <taxon>Eukaryota</taxon>
        <taxon>Metazoa</taxon>
        <taxon>Ecdysozoa</taxon>
        <taxon>Arthropoda</taxon>
        <taxon>Crustacea</taxon>
        <taxon>Multicrustacea</taxon>
        <taxon>Malacostraca</taxon>
        <taxon>Eumalacostraca</taxon>
        <taxon>Eucarida</taxon>
        <taxon>Decapoda</taxon>
        <taxon>Pleocyemata</taxon>
        <taxon>Brachyura</taxon>
        <taxon>Eubrachyura</taxon>
        <taxon>Portunoidea</taxon>
        <taxon>Portunidae</taxon>
        <taxon>Portuninae</taxon>
        <taxon>Scylla</taxon>
    </lineage>
</organism>
<evidence type="ECO:0000313" key="1">
    <source>
        <dbReference type="EMBL" id="KAK8386603.1"/>
    </source>
</evidence>
<comment type="caution">
    <text evidence="1">The sequence shown here is derived from an EMBL/GenBank/DDBJ whole genome shotgun (WGS) entry which is preliminary data.</text>
</comment>
<sequence>MGFTEAVESRKEGIELLYSTGKLMAVTIEAVVVVARVFVIPSQKTVAEDCCSPRHSVSPPTPHSHHEATFSSLAQISGTVTFANHLAWTWHSGFSSHEALAPEDHLEAPLRHCSSPPALLLSCLLPPRQGIQ</sequence>
<proteinExistence type="predicted"/>
<protein>
    <submittedName>
        <fullName evidence="1">Uncharacterized protein</fullName>
    </submittedName>
</protein>